<dbReference type="Pfam" id="PF04055">
    <property type="entry name" value="Radical_SAM"/>
    <property type="match status" value="1"/>
</dbReference>
<dbReference type="EC" id="1.3.99.-" evidence="9"/>
<keyword evidence="7" id="KW-0143">Chaperone</keyword>
<sequence length="377" mass="41689">MKIGLYIHIPFCQQKCLYCDFPSYANMDYLYNDYVTALCREIAGQGGLYAGQVVDTVYIGGGTPSLLSNKELAVILDSVMRSFNLAIDAEVSIEANPGTINKEKLALLKGSGVNRISFGVQSFSDSLLQTIGRIHTAAEAIQAVNMAHQTGFENINVDLMYGLPGQTTADVGESINIAAALSVEHLSIYGLKVEAGTPFAELYAHGKLGMPSEDVDEDMYDLVASLTSSLGYERYEISNYARKGYACKHNLKYWHYQPYIGIGASAHSFQRGERMANTGCVTEYIRLINEGHSTIGFSEKVVGESAMAEFIFLALRTVRGLKYEHFNNYFNADFFHKYGAVISDLEQRKLITIEVDGIRLTEFGMKYGNVVFVAFLD</sequence>
<dbReference type="PANTHER" id="PTHR13932:SF5">
    <property type="entry name" value="RADICAL S-ADENOSYL METHIONINE DOMAIN-CONTAINING PROTEIN 1, MITOCHONDRIAL"/>
    <property type="match status" value="1"/>
</dbReference>
<dbReference type="SFLD" id="SFLDF00562">
    <property type="entry name" value="HemN-like__clustered_with_heat"/>
    <property type="match status" value="1"/>
</dbReference>
<keyword evidence="4" id="KW-0479">Metal-binding</keyword>
<dbReference type="SFLD" id="SFLDS00029">
    <property type="entry name" value="Radical_SAM"/>
    <property type="match status" value="1"/>
</dbReference>
<dbReference type="InterPro" id="IPR058240">
    <property type="entry name" value="rSAM_sf"/>
</dbReference>
<dbReference type="InterPro" id="IPR007197">
    <property type="entry name" value="rSAM"/>
</dbReference>
<dbReference type="PANTHER" id="PTHR13932">
    <property type="entry name" value="COPROPORPHYRINIGEN III OXIDASE"/>
    <property type="match status" value="1"/>
</dbReference>
<dbReference type="PROSITE" id="PS51918">
    <property type="entry name" value="RADICAL_SAM"/>
    <property type="match status" value="1"/>
</dbReference>
<keyword evidence="9" id="KW-0560">Oxidoreductase</keyword>
<evidence type="ECO:0000256" key="4">
    <source>
        <dbReference type="ARBA" id="ARBA00022723"/>
    </source>
</evidence>
<protein>
    <submittedName>
        <fullName evidence="9">Oxygen-independent coproporphyrinogen-III oxidase-like protein YqeR</fullName>
        <ecNumber evidence="9">1.3.99.-</ecNumber>
    </submittedName>
</protein>
<feature type="domain" description="Radical SAM core" evidence="8">
    <location>
        <begin position="1"/>
        <end position="233"/>
    </location>
</feature>
<dbReference type="EMBL" id="VSSQ01000021">
    <property type="protein sequence ID" value="MPL63353.1"/>
    <property type="molecule type" value="Genomic_DNA"/>
</dbReference>
<dbReference type="NCBIfam" id="TIGR00539">
    <property type="entry name" value="hemN_rel"/>
    <property type="match status" value="1"/>
</dbReference>
<comment type="similarity">
    <text evidence="1">Belongs to the anaerobic coproporphyrinogen-III oxidase family. HemW subfamily.</text>
</comment>
<dbReference type="Pfam" id="PF06969">
    <property type="entry name" value="HemN_C"/>
    <property type="match status" value="1"/>
</dbReference>
<dbReference type="InterPro" id="IPR004559">
    <property type="entry name" value="HemW-like"/>
</dbReference>
<dbReference type="SMART" id="SM00729">
    <property type="entry name" value="Elp3"/>
    <property type="match status" value="1"/>
</dbReference>
<name>A0A644T8T6_9ZZZZ</name>
<proteinExistence type="inferred from homology"/>
<dbReference type="SFLD" id="SFLDF00288">
    <property type="entry name" value="HemN-like__clustered_with_nucl"/>
    <property type="match status" value="1"/>
</dbReference>
<dbReference type="GO" id="GO:0046872">
    <property type="term" value="F:metal ion binding"/>
    <property type="evidence" value="ECO:0007669"/>
    <property type="project" value="UniProtKB-KW"/>
</dbReference>
<keyword evidence="2" id="KW-0349">Heme</keyword>
<comment type="caution">
    <text evidence="9">The sequence shown here is derived from an EMBL/GenBank/DDBJ whole genome shotgun (WGS) entry which is preliminary data.</text>
</comment>
<dbReference type="InterPro" id="IPR034505">
    <property type="entry name" value="Coproporphyrinogen-III_oxidase"/>
</dbReference>
<dbReference type="SFLD" id="SFLDG01065">
    <property type="entry name" value="anaerobic_coproporphyrinogen-I"/>
    <property type="match status" value="1"/>
</dbReference>
<dbReference type="GO" id="GO:0004109">
    <property type="term" value="F:coproporphyrinogen oxidase activity"/>
    <property type="evidence" value="ECO:0007669"/>
    <property type="project" value="InterPro"/>
</dbReference>
<gene>
    <name evidence="9" type="primary">hemN_6</name>
    <name evidence="9" type="ORF">SDC9_08979</name>
</gene>
<dbReference type="AlphaFoldDB" id="A0A644T8T6"/>
<keyword evidence="6" id="KW-0411">Iron-sulfur</keyword>
<dbReference type="CDD" id="cd01335">
    <property type="entry name" value="Radical_SAM"/>
    <property type="match status" value="1"/>
</dbReference>
<dbReference type="Gene3D" id="3.20.20.70">
    <property type="entry name" value="Aldolase class I"/>
    <property type="match status" value="1"/>
</dbReference>
<accession>A0A644T8T6</accession>
<dbReference type="GO" id="GO:0006779">
    <property type="term" value="P:porphyrin-containing compound biosynthetic process"/>
    <property type="evidence" value="ECO:0007669"/>
    <property type="project" value="InterPro"/>
</dbReference>
<evidence type="ECO:0000256" key="7">
    <source>
        <dbReference type="ARBA" id="ARBA00023186"/>
    </source>
</evidence>
<keyword evidence="3" id="KW-0949">S-adenosyl-L-methionine</keyword>
<evidence type="ECO:0000313" key="9">
    <source>
        <dbReference type="EMBL" id="MPL63353.1"/>
    </source>
</evidence>
<dbReference type="InterPro" id="IPR013785">
    <property type="entry name" value="Aldolase_TIM"/>
</dbReference>
<evidence type="ECO:0000256" key="1">
    <source>
        <dbReference type="ARBA" id="ARBA00006100"/>
    </source>
</evidence>
<organism evidence="9">
    <name type="scientific">bioreactor metagenome</name>
    <dbReference type="NCBI Taxonomy" id="1076179"/>
    <lineage>
        <taxon>unclassified sequences</taxon>
        <taxon>metagenomes</taxon>
        <taxon>ecological metagenomes</taxon>
    </lineage>
</organism>
<evidence type="ECO:0000256" key="3">
    <source>
        <dbReference type="ARBA" id="ARBA00022691"/>
    </source>
</evidence>
<evidence type="ECO:0000256" key="2">
    <source>
        <dbReference type="ARBA" id="ARBA00022617"/>
    </source>
</evidence>
<evidence type="ECO:0000256" key="5">
    <source>
        <dbReference type="ARBA" id="ARBA00023004"/>
    </source>
</evidence>
<dbReference type="GO" id="GO:0051539">
    <property type="term" value="F:4 iron, 4 sulfur cluster binding"/>
    <property type="evidence" value="ECO:0007669"/>
    <property type="project" value="InterPro"/>
</dbReference>
<evidence type="ECO:0000256" key="6">
    <source>
        <dbReference type="ARBA" id="ARBA00023014"/>
    </source>
</evidence>
<evidence type="ECO:0000259" key="8">
    <source>
        <dbReference type="PROSITE" id="PS51918"/>
    </source>
</evidence>
<keyword evidence="5" id="KW-0408">Iron</keyword>
<dbReference type="InterPro" id="IPR010723">
    <property type="entry name" value="HemN_C"/>
</dbReference>
<dbReference type="GO" id="GO:0005737">
    <property type="term" value="C:cytoplasm"/>
    <property type="evidence" value="ECO:0007669"/>
    <property type="project" value="InterPro"/>
</dbReference>
<dbReference type="InterPro" id="IPR006638">
    <property type="entry name" value="Elp3/MiaA/NifB-like_rSAM"/>
</dbReference>
<reference evidence="9" key="1">
    <citation type="submission" date="2019-08" db="EMBL/GenBank/DDBJ databases">
        <authorList>
            <person name="Kucharzyk K."/>
            <person name="Murdoch R.W."/>
            <person name="Higgins S."/>
            <person name="Loffler F."/>
        </authorList>
    </citation>
    <scope>NUCLEOTIDE SEQUENCE</scope>
</reference>
<dbReference type="SUPFAM" id="SSF102114">
    <property type="entry name" value="Radical SAM enzymes"/>
    <property type="match status" value="1"/>
</dbReference>